<accession>A0A0C7N5D6</accession>
<organism evidence="4 5">
    <name type="scientific">Lachancea lanzarotensis</name>
    <dbReference type="NCBI Taxonomy" id="1245769"/>
    <lineage>
        <taxon>Eukaryota</taxon>
        <taxon>Fungi</taxon>
        <taxon>Dikarya</taxon>
        <taxon>Ascomycota</taxon>
        <taxon>Saccharomycotina</taxon>
        <taxon>Saccharomycetes</taxon>
        <taxon>Saccharomycetales</taxon>
        <taxon>Saccharomycetaceae</taxon>
        <taxon>Lachancea</taxon>
    </lineage>
</organism>
<dbReference type="PANTHER" id="PTHR13239:SF4">
    <property type="entry name" value="AT25231P"/>
    <property type="match status" value="1"/>
</dbReference>
<protein>
    <submittedName>
        <fullName evidence="4">LALA0S04e01398g1_1</fullName>
    </submittedName>
</protein>
<dbReference type="OrthoDB" id="18234at2759"/>
<feature type="region of interest" description="Disordered" evidence="1">
    <location>
        <begin position="1"/>
        <end position="53"/>
    </location>
</feature>
<feature type="domain" description="Far11/STRP N-terminal" evidence="2">
    <location>
        <begin position="190"/>
        <end position="464"/>
    </location>
</feature>
<feature type="region of interest" description="Disordered" evidence="1">
    <location>
        <begin position="66"/>
        <end position="106"/>
    </location>
</feature>
<dbReference type="GO" id="GO:0031573">
    <property type="term" value="P:mitotic intra-S DNA damage checkpoint signaling"/>
    <property type="evidence" value="ECO:0007669"/>
    <property type="project" value="EnsemblFungi"/>
</dbReference>
<dbReference type="SMART" id="SM01293">
    <property type="entry name" value="DUF3402"/>
    <property type="match status" value="1"/>
</dbReference>
<dbReference type="SMART" id="SM01292">
    <property type="entry name" value="N1221"/>
    <property type="match status" value="1"/>
</dbReference>
<evidence type="ECO:0000259" key="2">
    <source>
        <dbReference type="SMART" id="SM01292"/>
    </source>
</evidence>
<dbReference type="InterPro" id="IPR021819">
    <property type="entry name" value="Far11/STRP_C"/>
</dbReference>
<dbReference type="Pfam" id="PF07923">
    <property type="entry name" value="N1221"/>
    <property type="match status" value="1"/>
</dbReference>
<dbReference type="HOGENOM" id="CLU_003184_1_0_1"/>
<proteinExistence type="predicted"/>
<keyword evidence="5" id="KW-1185">Reference proteome</keyword>
<evidence type="ECO:0000313" key="5">
    <source>
        <dbReference type="Proteomes" id="UP000054304"/>
    </source>
</evidence>
<dbReference type="AlphaFoldDB" id="A0A0C7N5D6"/>
<dbReference type="GO" id="GO:0005829">
    <property type="term" value="C:cytosol"/>
    <property type="evidence" value="ECO:0007669"/>
    <property type="project" value="TreeGrafter"/>
</dbReference>
<dbReference type="GO" id="GO:0005783">
    <property type="term" value="C:endoplasmic reticulum"/>
    <property type="evidence" value="ECO:0007669"/>
    <property type="project" value="EnsemblFungi"/>
</dbReference>
<evidence type="ECO:0000313" key="4">
    <source>
        <dbReference type="EMBL" id="CEP61818.1"/>
    </source>
</evidence>
<dbReference type="GO" id="GO:0000138">
    <property type="term" value="C:Golgi trans cisterna"/>
    <property type="evidence" value="ECO:0007669"/>
    <property type="project" value="EnsemblFungi"/>
</dbReference>
<dbReference type="GO" id="GO:0000321">
    <property type="term" value="P:re-entry into mitotic cell cycle after pheromone arrest"/>
    <property type="evidence" value="ECO:0007669"/>
    <property type="project" value="EnsemblFungi"/>
</dbReference>
<name>A0A0C7N5D6_9SACH</name>
<dbReference type="GO" id="GO:0007010">
    <property type="term" value="P:cytoskeleton organization"/>
    <property type="evidence" value="ECO:0007669"/>
    <property type="project" value="TreeGrafter"/>
</dbReference>
<gene>
    <name evidence="4" type="ORF">LALA0_S04e01398g</name>
</gene>
<dbReference type="EMBL" id="LN736363">
    <property type="protein sequence ID" value="CEP61818.1"/>
    <property type="molecule type" value="Genomic_DNA"/>
</dbReference>
<reference evidence="4 5" key="1">
    <citation type="submission" date="2014-12" db="EMBL/GenBank/DDBJ databases">
        <authorList>
            <person name="Neuveglise Cecile"/>
        </authorList>
    </citation>
    <scope>NUCLEOTIDE SEQUENCE [LARGE SCALE GENOMIC DNA]</scope>
    <source>
        <strain evidence="4 5">CBS 12615</strain>
    </source>
</reference>
<dbReference type="STRING" id="1245769.A0A0C7N5D6"/>
<feature type="compositionally biased region" description="Basic and acidic residues" evidence="1">
    <location>
        <begin position="37"/>
        <end position="53"/>
    </location>
</feature>
<dbReference type="InterPro" id="IPR012486">
    <property type="entry name" value="Far11/STRP_N"/>
</dbReference>
<sequence>MPDGTKGKSPVMRSISSKDLRRRSSHRSGFLAADASAVHEKDSVKDGTHEAEEHLLQDLDNILNKKLHLGESSPNSGSLRGSPISLSPPRSPGEHTDDEAQSSGLDLDGLQDQEEDEDFANVDEIDGPISPSSSSRSLKDIANSRLNKNADSKSSLDIDYNLPVDKDYQNQLNERAEQLENGLFIHQPSKAALQWSMQDFYSLHEELPDWFSFADYRYLGSIKTCFDKRYDAQRFIEEPHYAENVVSQLVEKIKVNKSEISSFQSLAYISLGLYSCQETNEAHLNTIRYANILLMPFVPSLSTLFMTHGLSCRDSQDHLRHHTDLFFLSGTVLFSVVNVAIEGRDDQILGSTIEGVVEDLDKTNLLDYIVKYIEHWRWNSRLSMRIRNVIMLLHRLLLLQFGDRKRYIHVKKYVNTKHHCNTEGDRPNKLTVSPLDYYAFREDISARFPSFIPPPSDIPASFDNSNSLSQFLEIPRPKSRNSSNVNLTAPEYHIATPMPSPSSSPTQRERGNSKSRRSFQTNLAYPSLFPFEGVDSAENVISERLLLPEDLKIAENIPYSVVEATRILHDSMEIKLSTRQLWHERELFMAQERGWSSSEKSLDTTRYLYDKDMCSEARTMCRIEKFYENALANFSSLVYVLLQTIETNIHNRVVFLDDSKGELDKIKSSSQLEVTRSKEVALKSASSILFLITKWFKLSHILKFEHICVILHDHKFISTATGLLNTYADRYAERALNKTVKTKNSLWAACSAFNAHYTESHLSGTTSVISANVDHRFLNTEVYMLRLLSQVTGNKTQRLKELPLSIGSLLKKLYQLFNPEVFHPILKITQELTPFKNKKWKSEHMDLISGVYLYNKLKLNDNWVTGKDIAGELNDACGQEIALRALLQFYNFMHYRRSVEHLGYADKRDSSFFGKEAESLTATR</sequence>
<evidence type="ECO:0000256" key="1">
    <source>
        <dbReference type="SAM" id="MobiDB-lite"/>
    </source>
</evidence>
<dbReference type="Proteomes" id="UP000054304">
    <property type="component" value="Unassembled WGS sequence"/>
</dbReference>
<feature type="region of interest" description="Disordered" evidence="1">
    <location>
        <begin position="493"/>
        <end position="517"/>
    </location>
</feature>
<dbReference type="GO" id="GO:0016239">
    <property type="term" value="P:positive regulation of macroautophagy"/>
    <property type="evidence" value="ECO:0007669"/>
    <property type="project" value="EnsemblFungi"/>
</dbReference>
<dbReference type="RefSeq" id="XP_022628050.1">
    <property type="nucleotide sequence ID" value="XM_022772601.1"/>
</dbReference>
<dbReference type="PANTHER" id="PTHR13239">
    <property type="entry name" value="PROTEIN REQUIRED FOR HYPHAL ANASTOMOSIS HAM-2"/>
    <property type="match status" value="1"/>
</dbReference>
<dbReference type="GeneID" id="34685260"/>
<feature type="domain" description="Far11/STRP C-terminal" evidence="3">
    <location>
        <begin position="558"/>
        <end position="917"/>
    </location>
</feature>
<evidence type="ECO:0000259" key="3">
    <source>
        <dbReference type="SMART" id="SM01293"/>
    </source>
</evidence>
<dbReference type="InterPro" id="IPR040185">
    <property type="entry name" value="Far11/STRP"/>
</dbReference>
<dbReference type="Pfam" id="PF11882">
    <property type="entry name" value="DUF3402"/>
    <property type="match status" value="2"/>
</dbReference>